<evidence type="ECO:0000313" key="3">
    <source>
        <dbReference type="Proteomes" id="UP000501690"/>
    </source>
</evidence>
<protein>
    <submittedName>
        <fullName evidence="2">Uncharacterized protein</fullName>
    </submittedName>
</protein>
<reference evidence="2 3" key="1">
    <citation type="submission" date="2019-04" db="EMBL/GenBank/DDBJ databases">
        <title>An improved genome assembly and genetic linkage map for asparagus bean, Vigna unguiculata ssp. sesquipedialis.</title>
        <authorList>
            <person name="Xia Q."/>
            <person name="Zhang R."/>
            <person name="Dong Y."/>
        </authorList>
    </citation>
    <scope>NUCLEOTIDE SEQUENCE [LARGE SCALE GENOMIC DNA]</scope>
    <source>
        <tissue evidence="2">Leaf</tissue>
    </source>
</reference>
<accession>A0A4D6LXK6</accession>
<proteinExistence type="predicted"/>
<name>A0A4D6LXK6_VIGUN</name>
<dbReference type="AlphaFoldDB" id="A0A4D6LXK6"/>
<evidence type="ECO:0000313" key="1">
    <source>
        <dbReference type="EMBL" id="QCD92613.1"/>
    </source>
</evidence>
<evidence type="ECO:0000313" key="2">
    <source>
        <dbReference type="EMBL" id="QCD92614.1"/>
    </source>
</evidence>
<organism evidence="2 3">
    <name type="scientific">Vigna unguiculata</name>
    <name type="common">Cowpea</name>
    <dbReference type="NCBI Taxonomy" id="3917"/>
    <lineage>
        <taxon>Eukaryota</taxon>
        <taxon>Viridiplantae</taxon>
        <taxon>Streptophyta</taxon>
        <taxon>Embryophyta</taxon>
        <taxon>Tracheophyta</taxon>
        <taxon>Spermatophyta</taxon>
        <taxon>Magnoliopsida</taxon>
        <taxon>eudicotyledons</taxon>
        <taxon>Gunneridae</taxon>
        <taxon>Pentapetalae</taxon>
        <taxon>rosids</taxon>
        <taxon>fabids</taxon>
        <taxon>Fabales</taxon>
        <taxon>Fabaceae</taxon>
        <taxon>Papilionoideae</taxon>
        <taxon>50 kb inversion clade</taxon>
        <taxon>NPAAA clade</taxon>
        <taxon>indigoferoid/millettioid clade</taxon>
        <taxon>Phaseoleae</taxon>
        <taxon>Vigna</taxon>
    </lineage>
</organism>
<sequence length="122" mass="13296">MPSHGGPAVERNVPLGLQQNLDIGIKRAHNRTTPNHAVATNIHPKAVNDEGISDANVNLCPTNDKATKPHHLAIQEIHEDVIFDANDDPQPINVVATNPMTLINESVVDPNSFHVLNKLEEL</sequence>
<dbReference type="EMBL" id="CP039349">
    <property type="protein sequence ID" value="QCD92614.1"/>
    <property type="molecule type" value="Genomic_DNA"/>
</dbReference>
<gene>
    <name evidence="1" type="ORF">DEO72_LG5g680</name>
    <name evidence="2" type="ORF">DEO72_LG5g681</name>
</gene>
<keyword evidence="3" id="KW-1185">Reference proteome</keyword>
<dbReference type="Proteomes" id="UP000501690">
    <property type="component" value="Linkage Group LG5"/>
</dbReference>
<dbReference type="EMBL" id="CP039349">
    <property type="protein sequence ID" value="QCD92613.1"/>
    <property type="molecule type" value="Genomic_DNA"/>
</dbReference>